<comment type="cofactor">
    <cofactor evidence="6">
        <name>Mg(2+)</name>
        <dbReference type="ChEBI" id="CHEBI:18420"/>
    </cofactor>
</comment>
<comment type="similarity">
    <text evidence="6 7">Belongs to the polyphosphate kinase 1 (PPK1) family.</text>
</comment>
<feature type="domain" description="Polyphosphate kinase N-terminal" evidence="10">
    <location>
        <begin position="8"/>
        <end position="111"/>
    </location>
</feature>
<dbReference type="SUPFAM" id="SSF143724">
    <property type="entry name" value="PHP14-like"/>
    <property type="match status" value="1"/>
</dbReference>
<dbReference type="GO" id="GO:0008976">
    <property type="term" value="F:polyphosphate kinase activity"/>
    <property type="evidence" value="ECO:0007669"/>
    <property type="project" value="UniProtKB-UniRule"/>
</dbReference>
<dbReference type="NCBIfam" id="NF003917">
    <property type="entry name" value="PRK05443.1-1"/>
    <property type="match status" value="1"/>
</dbReference>
<keyword evidence="1 6" id="KW-0597">Phosphoprotein</keyword>
<evidence type="ECO:0000313" key="13">
    <source>
        <dbReference type="EMBL" id="KGE71903.1"/>
    </source>
</evidence>
<dbReference type="InterPro" id="IPR024953">
    <property type="entry name" value="PP_kinase_middle"/>
</dbReference>
<dbReference type="Gene3D" id="3.30.1840.10">
    <property type="entry name" value="Polyphosphate kinase middle domain"/>
    <property type="match status" value="1"/>
</dbReference>
<evidence type="ECO:0000256" key="2">
    <source>
        <dbReference type="ARBA" id="ARBA00022679"/>
    </source>
</evidence>
<evidence type="ECO:0000256" key="6">
    <source>
        <dbReference type="HAMAP-Rule" id="MF_00347"/>
    </source>
</evidence>
<keyword evidence="6" id="KW-0460">Magnesium</keyword>
<dbReference type="InterPro" id="IPR036832">
    <property type="entry name" value="PPK_N_dom_sf"/>
</dbReference>
<dbReference type="SUPFAM" id="SSF56024">
    <property type="entry name" value="Phospholipase D/nuclease"/>
    <property type="match status" value="2"/>
</dbReference>
<evidence type="ECO:0000256" key="4">
    <source>
        <dbReference type="ARBA" id="ARBA00022777"/>
    </source>
</evidence>
<feature type="domain" description="Polyphosphate kinase C-terminal" evidence="12">
    <location>
        <begin position="336"/>
        <end position="500"/>
    </location>
</feature>
<dbReference type="PIRSF" id="PIRSF015589">
    <property type="entry name" value="PP_kinase"/>
    <property type="match status" value="1"/>
</dbReference>
<comment type="function">
    <text evidence="6 7">Catalyzes the reversible transfer of the terminal phosphate of ATP to form a long-chain polyphosphate (polyP).</text>
</comment>
<comment type="caution">
    <text evidence="13">The sequence shown here is derived from an EMBL/GenBank/DDBJ whole genome shotgun (WGS) entry which is preliminary data.</text>
</comment>
<dbReference type="NCBIfam" id="NF003921">
    <property type="entry name" value="PRK05443.2-2"/>
    <property type="match status" value="1"/>
</dbReference>
<dbReference type="EC" id="2.7.4.1" evidence="6 7"/>
<dbReference type="InterPro" id="IPR003414">
    <property type="entry name" value="PP_kinase"/>
</dbReference>
<feature type="binding site" evidence="6">
    <location>
        <position position="473"/>
    </location>
    <ligand>
        <name>ATP</name>
        <dbReference type="ChEBI" id="CHEBI:30616"/>
    </ligand>
</feature>
<keyword evidence="5 6" id="KW-0067">ATP-binding</keyword>
<keyword evidence="14" id="KW-1185">Reference proteome</keyword>
<dbReference type="InterPro" id="IPR025200">
    <property type="entry name" value="PPK_C_dom2"/>
</dbReference>
<dbReference type="Gene3D" id="3.30.870.10">
    <property type="entry name" value="Endonuclease Chain A"/>
    <property type="match status" value="2"/>
</dbReference>
<keyword evidence="4 6" id="KW-0418">Kinase</keyword>
<dbReference type="AlphaFoldDB" id="A0A098QWY0"/>
<dbReference type="Gene3D" id="1.20.58.310">
    <property type="entry name" value="Polyphosphate kinase N-terminal domain"/>
    <property type="match status" value="1"/>
</dbReference>
<reference evidence="13 14" key="1">
    <citation type="submission" date="2014-05" db="EMBL/GenBank/DDBJ databases">
        <title>De novo Genome Sequence of Spirocheata sp.</title>
        <authorList>
            <person name="Shivani Y."/>
            <person name="Subhash Y."/>
            <person name="Tushar L."/>
            <person name="Sasikala C."/>
            <person name="Ramana C.V."/>
        </authorList>
    </citation>
    <scope>NUCLEOTIDE SEQUENCE [LARGE SCALE GENOMIC DNA]</scope>
    <source>
        <strain evidence="13 14">JC230</strain>
    </source>
</reference>
<dbReference type="InterPro" id="IPR025198">
    <property type="entry name" value="PPK_N_dom"/>
</dbReference>
<dbReference type="OrthoDB" id="9761456at2"/>
<dbReference type="SUPFAM" id="SSF140356">
    <property type="entry name" value="PPK N-terminal domain-like"/>
    <property type="match status" value="1"/>
</dbReference>
<dbReference type="GO" id="GO:0005524">
    <property type="term" value="F:ATP binding"/>
    <property type="evidence" value="ECO:0007669"/>
    <property type="project" value="UniProtKB-KW"/>
</dbReference>
<dbReference type="CDD" id="cd09168">
    <property type="entry name" value="PLDc_PaPPK1_C2_like"/>
    <property type="match status" value="1"/>
</dbReference>
<feature type="active site" description="Phosphohistidine intermediate" evidence="6">
    <location>
        <position position="440"/>
    </location>
</feature>
<evidence type="ECO:0000313" key="14">
    <source>
        <dbReference type="Proteomes" id="UP000029692"/>
    </source>
</evidence>
<feature type="region of interest" description="Disordered" evidence="8">
    <location>
        <begin position="694"/>
        <end position="714"/>
    </location>
</feature>
<gene>
    <name evidence="6" type="primary">ppk</name>
    <name evidence="13" type="ORF">DC28_08815</name>
</gene>
<feature type="binding site" evidence="6">
    <location>
        <position position="380"/>
    </location>
    <ligand>
        <name>Mg(2+)</name>
        <dbReference type="ChEBI" id="CHEBI:18420"/>
    </ligand>
</feature>
<dbReference type="Pfam" id="PF02503">
    <property type="entry name" value="PP_kinase"/>
    <property type="match status" value="1"/>
</dbReference>
<dbReference type="CDD" id="cd09165">
    <property type="entry name" value="PLDc_PaPPK1_C1_like"/>
    <property type="match status" value="1"/>
</dbReference>
<comment type="PTM">
    <text evidence="6 7">An intermediate of this reaction is the autophosphorylated ppk in which a phosphate is covalently linked to a histidine residue through a N-P bond.</text>
</comment>
<dbReference type="Proteomes" id="UP000029692">
    <property type="component" value="Unassembled WGS sequence"/>
</dbReference>
<keyword evidence="3 6" id="KW-0547">Nucleotide-binding</keyword>
<dbReference type="NCBIfam" id="NF003918">
    <property type="entry name" value="PRK05443.1-2"/>
    <property type="match status" value="1"/>
</dbReference>
<comment type="catalytic activity">
    <reaction evidence="6 7">
        <text>[phosphate](n) + ATP = [phosphate](n+1) + ADP</text>
        <dbReference type="Rhea" id="RHEA:19573"/>
        <dbReference type="Rhea" id="RHEA-COMP:9859"/>
        <dbReference type="Rhea" id="RHEA-COMP:14280"/>
        <dbReference type="ChEBI" id="CHEBI:16838"/>
        <dbReference type="ChEBI" id="CHEBI:30616"/>
        <dbReference type="ChEBI" id="CHEBI:456216"/>
        <dbReference type="EC" id="2.7.4.1"/>
    </reaction>
</comment>
<dbReference type="EMBL" id="JNUP01000064">
    <property type="protein sequence ID" value="KGE71903.1"/>
    <property type="molecule type" value="Genomic_DNA"/>
</dbReference>
<proteinExistence type="inferred from homology"/>
<feature type="domain" description="Polyphosphate kinase C-terminal" evidence="11">
    <location>
        <begin position="508"/>
        <end position="680"/>
    </location>
</feature>
<dbReference type="GO" id="GO:0009358">
    <property type="term" value="C:polyphosphate kinase complex"/>
    <property type="evidence" value="ECO:0007669"/>
    <property type="project" value="InterPro"/>
</dbReference>
<dbReference type="PANTHER" id="PTHR30218">
    <property type="entry name" value="POLYPHOSPHATE KINASE"/>
    <property type="match status" value="1"/>
</dbReference>
<evidence type="ECO:0000259" key="11">
    <source>
        <dbReference type="Pfam" id="PF13090"/>
    </source>
</evidence>
<evidence type="ECO:0000259" key="9">
    <source>
        <dbReference type="Pfam" id="PF02503"/>
    </source>
</evidence>
<feature type="compositionally biased region" description="Basic residues" evidence="8">
    <location>
        <begin position="705"/>
        <end position="714"/>
    </location>
</feature>
<feature type="binding site" evidence="6">
    <location>
        <position position="597"/>
    </location>
    <ligand>
        <name>ATP</name>
        <dbReference type="ChEBI" id="CHEBI:30616"/>
    </ligand>
</feature>
<evidence type="ECO:0000256" key="8">
    <source>
        <dbReference type="SAM" id="MobiDB-lite"/>
    </source>
</evidence>
<dbReference type="GO" id="GO:0006799">
    <property type="term" value="P:polyphosphate biosynthetic process"/>
    <property type="evidence" value="ECO:0007669"/>
    <property type="project" value="UniProtKB-UniRule"/>
</dbReference>
<evidence type="ECO:0000256" key="3">
    <source>
        <dbReference type="ARBA" id="ARBA00022741"/>
    </source>
</evidence>
<evidence type="ECO:0000259" key="12">
    <source>
        <dbReference type="Pfam" id="PF17941"/>
    </source>
</evidence>
<dbReference type="STRING" id="1480694.DC28_08815"/>
<dbReference type="RefSeq" id="WP_037547756.1">
    <property type="nucleotide sequence ID" value="NZ_JNUP01000064.1"/>
</dbReference>
<accession>A0A098QWY0</accession>
<evidence type="ECO:0000256" key="5">
    <source>
        <dbReference type="ARBA" id="ARBA00022840"/>
    </source>
</evidence>
<dbReference type="PANTHER" id="PTHR30218:SF0">
    <property type="entry name" value="POLYPHOSPHATE KINASE"/>
    <property type="match status" value="1"/>
</dbReference>
<feature type="binding site" evidence="6">
    <location>
        <position position="410"/>
    </location>
    <ligand>
        <name>Mg(2+)</name>
        <dbReference type="ChEBI" id="CHEBI:18420"/>
    </ligand>
</feature>
<dbReference type="eggNOG" id="COG0855">
    <property type="taxonomic scope" value="Bacteria"/>
</dbReference>
<sequence>MSTTFQRFFNRELSWLEFNRRVLSEAQRKDKPLLERLKFLAIVSANLDEFFMVRMASLKRQYLNGNYTTCPSRMSPEAQLKACSDTVRELVQAQYECLLHDVFPKLTVQGLEHKVQYQDLDPEQRSYAKSFFTNQVFPLLTPVRMNVEDPTLRGANLRLQVAFLLHATQGVQLIRPEDQEDHLAIVQIPSSLDRVVFLPDRGDHRSFVLLETLIEEFAHTLFPGYDITEHLVFRVTRDADFGVDESRDEDFVEAMEQVLNNRDKSMAVRMTVGNTSDRLREILRSSLGLSDREVYSVPEPLELNSLMAIVALPGFDHLKIEGWPPMDSTLIPEDESVFEQLKRGDVLLHHPFESFNPVIRMVEEAAEDPQVLAIKMTLYRTSGNSPIVRALQRAAQNGKQVTVLVELKARFDEQRNISWAERLEQAGVIVIYGIAQLKVHAKAMLVVRKESFGIKRYLHLGTGNYNDKTAKLYTDMSILTSRDDLCYEAGLFFNAITGYSAIPNLTKLLMAPHVLKPRLLELIHREIQKSSPEVPGLIIAKLNALADVDIIEALYRANNHHVRIFLNIRGICMLVPGVPGQSENIRVSSIVDRYLEHTRALFVGNGGDGEYYLSSADWMPRNLERRVELMFPIEQPELKQRLRESLDLCLGDNQQAYELQPDGSYTRIQPGPNEPPLESQWARYQSLRQTKRAKKAINRQEFSVRRKPPKATQE</sequence>
<dbReference type="Pfam" id="PF13089">
    <property type="entry name" value="PP_kinase_N"/>
    <property type="match status" value="1"/>
</dbReference>
<dbReference type="NCBIfam" id="TIGR03705">
    <property type="entry name" value="poly_P_kin"/>
    <property type="match status" value="1"/>
</dbReference>
<evidence type="ECO:0000259" key="10">
    <source>
        <dbReference type="Pfam" id="PF13089"/>
    </source>
</evidence>
<feature type="binding site" evidence="6">
    <location>
        <position position="46"/>
    </location>
    <ligand>
        <name>ATP</name>
        <dbReference type="ChEBI" id="CHEBI:30616"/>
    </ligand>
</feature>
<feature type="binding site" evidence="6">
    <location>
        <position position="569"/>
    </location>
    <ligand>
        <name>ATP</name>
        <dbReference type="ChEBI" id="CHEBI:30616"/>
    </ligand>
</feature>
<organism evidence="13 14">
    <name type="scientific">Spirochaeta lutea</name>
    <dbReference type="NCBI Taxonomy" id="1480694"/>
    <lineage>
        <taxon>Bacteria</taxon>
        <taxon>Pseudomonadati</taxon>
        <taxon>Spirochaetota</taxon>
        <taxon>Spirochaetia</taxon>
        <taxon>Spirochaetales</taxon>
        <taxon>Spirochaetaceae</taxon>
        <taxon>Spirochaeta</taxon>
    </lineage>
</organism>
<dbReference type="HAMAP" id="MF_00347">
    <property type="entry name" value="Polyphosphate_kinase"/>
    <property type="match status" value="1"/>
</dbReference>
<feature type="domain" description="Polyphosphate kinase middle" evidence="9">
    <location>
        <begin position="123"/>
        <end position="309"/>
    </location>
</feature>
<dbReference type="Pfam" id="PF13090">
    <property type="entry name" value="PP_kinase_C"/>
    <property type="match status" value="1"/>
</dbReference>
<evidence type="ECO:0000256" key="7">
    <source>
        <dbReference type="RuleBase" id="RU003800"/>
    </source>
</evidence>
<dbReference type="Pfam" id="PF17941">
    <property type="entry name" value="PP_kinase_C_1"/>
    <property type="match status" value="1"/>
</dbReference>
<dbReference type="InterPro" id="IPR036830">
    <property type="entry name" value="PP_kinase_middle_dom_sf"/>
</dbReference>
<evidence type="ECO:0000256" key="1">
    <source>
        <dbReference type="ARBA" id="ARBA00022553"/>
    </source>
</evidence>
<protein>
    <recommendedName>
        <fullName evidence="6 7">Polyphosphate kinase</fullName>
        <ecNumber evidence="6 7">2.7.4.1</ecNumber>
    </recommendedName>
    <alternativeName>
        <fullName evidence="6">ATP-polyphosphate phosphotransferase</fullName>
    </alternativeName>
    <alternativeName>
        <fullName evidence="6">Polyphosphoric acid kinase</fullName>
    </alternativeName>
</protein>
<dbReference type="GO" id="GO:0046872">
    <property type="term" value="F:metal ion binding"/>
    <property type="evidence" value="ECO:0007669"/>
    <property type="project" value="UniProtKB-KW"/>
</dbReference>
<keyword evidence="6" id="KW-0479">Metal-binding</keyword>
<dbReference type="InterPro" id="IPR041108">
    <property type="entry name" value="PP_kinase_C_1"/>
</dbReference>
<name>A0A098QWY0_9SPIO</name>
<keyword evidence="2 6" id="KW-0808">Transferase</keyword>